<evidence type="ECO:0000256" key="3">
    <source>
        <dbReference type="ARBA" id="ARBA00049582"/>
    </source>
</evidence>
<evidence type="ECO:0000256" key="5">
    <source>
        <dbReference type="ARBA" id="ARBA00049773"/>
    </source>
</evidence>
<comment type="caution">
    <text evidence="9">The sequence shown here is derived from an EMBL/GenBank/DDBJ whole genome shotgun (WGS) entry which is preliminary data.</text>
</comment>
<dbReference type="OrthoDB" id="10250509at2759"/>
<dbReference type="GO" id="GO:0003875">
    <property type="term" value="F:ADP-ribosylarginine hydrolase activity"/>
    <property type="evidence" value="ECO:0007669"/>
    <property type="project" value="UniProtKB-EC"/>
</dbReference>
<reference evidence="9" key="1">
    <citation type="submission" date="2021-02" db="EMBL/GenBank/DDBJ databases">
        <authorList>
            <person name="Nowell W R."/>
        </authorList>
    </citation>
    <scope>NUCLEOTIDE SEQUENCE</scope>
</reference>
<evidence type="ECO:0000256" key="8">
    <source>
        <dbReference type="PIRSR" id="PIRSR605502-1"/>
    </source>
</evidence>
<evidence type="ECO:0000256" key="2">
    <source>
        <dbReference type="ARBA" id="ARBA00022801"/>
    </source>
</evidence>
<dbReference type="PANTHER" id="PTHR16222">
    <property type="entry name" value="ADP-RIBOSYLGLYCOHYDROLASE"/>
    <property type="match status" value="1"/>
</dbReference>
<dbReference type="EC" id="3.2.2.19" evidence="4"/>
<dbReference type="Proteomes" id="UP000663877">
    <property type="component" value="Unassembled WGS sequence"/>
</dbReference>
<evidence type="ECO:0000313" key="12">
    <source>
        <dbReference type="Proteomes" id="UP000663877"/>
    </source>
</evidence>
<feature type="binding site" evidence="8">
    <location>
        <position position="65"/>
    </location>
    <ligand>
        <name>Mg(2+)</name>
        <dbReference type="ChEBI" id="CHEBI:18420"/>
        <label>1</label>
    </ligand>
</feature>
<evidence type="ECO:0000313" key="11">
    <source>
        <dbReference type="Proteomes" id="UP000663832"/>
    </source>
</evidence>
<feature type="binding site" evidence="8">
    <location>
        <position position="64"/>
    </location>
    <ligand>
        <name>Mg(2+)</name>
        <dbReference type="ChEBI" id="CHEBI:18420"/>
        <label>1</label>
    </ligand>
</feature>
<dbReference type="Gene3D" id="1.10.4080.10">
    <property type="entry name" value="ADP-ribosylation/Crystallin J1"/>
    <property type="match status" value="1"/>
</dbReference>
<dbReference type="InterPro" id="IPR005502">
    <property type="entry name" value="Ribosyl_crysJ1"/>
</dbReference>
<evidence type="ECO:0000256" key="6">
    <source>
        <dbReference type="ARBA" id="ARBA00049798"/>
    </source>
</evidence>
<dbReference type="Proteomes" id="UP000663832">
    <property type="component" value="Unassembled WGS sequence"/>
</dbReference>
<keyword evidence="8" id="KW-0479">Metal-binding</keyword>
<dbReference type="AlphaFoldDB" id="A0A813SQ63"/>
<comment type="cofactor">
    <cofactor evidence="8">
        <name>Mg(2+)</name>
        <dbReference type="ChEBI" id="CHEBI:18420"/>
    </cofactor>
    <text evidence="8">Binds 2 magnesium ions per subunit.</text>
</comment>
<name>A0A813SQ63_9BILA</name>
<dbReference type="EMBL" id="CAJNOI010000013">
    <property type="protein sequence ID" value="CAF0799537.1"/>
    <property type="molecule type" value="Genomic_DNA"/>
</dbReference>
<dbReference type="EMBL" id="CAJNOM010000169">
    <property type="protein sequence ID" value="CAF1174196.1"/>
    <property type="molecule type" value="Genomic_DNA"/>
</dbReference>
<dbReference type="InterPro" id="IPR050792">
    <property type="entry name" value="ADP-ribosylglycohydrolase"/>
</dbReference>
<dbReference type="GO" id="GO:0046872">
    <property type="term" value="F:metal ion binding"/>
    <property type="evidence" value="ECO:0007669"/>
    <property type="project" value="UniProtKB-KW"/>
</dbReference>
<keyword evidence="2" id="KW-0378">Hydrolase</keyword>
<evidence type="ECO:0000256" key="4">
    <source>
        <dbReference type="ARBA" id="ARBA00049725"/>
    </source>
</evidence>
<evidence type="ECO:0000256" key="7">
    <source>
        <dbReference type="ARBA" id="ARBA00049810"/>
    </source>
</evidence>
<protein>
    <recommendedName>
        <fullName evidence="5">ADP-ribosylhydrolase ARH1</fullName>
        <ecNumber evidence="4">3.2.2.19</ecNumber>
    </recommendedName>
    <alternativeName>
        <fullName evidence="6">ADP-ribose-L-arginine cleaving enzyme</fullName>
    </alternativeName>
    <alternativeName>
        <fullName evidence="7">[Protein ADP-ribosylarginine] hydrolase</fullName>
    </alternativeName>
</protein>
<dbReference type="SUPFAM" id="SSF101478">
    <property type="entry name" value="ADP-ribosylglycohydrolase"/>
    <property type="match status" value="1"/>
</dbReference>
<keyword evidence="11" id="KW-1185">Reference proteome</keyword>
<feature type="binding site" evidence="8">
    <location>
        <position position="63"/>
    </location>
    <ligand>
        <name>Mg(2+)</name>
        <dbReference type="ChEBI" id="CHEBI:18420"/>
        <label>1</label>
    </ligand>
</feature>
<gene>
    <name evidence="9" type="ORF">BJG266_LOCUS5124</name>
    <name evidence="10" type="ORF">QVE165_LOCUS24297</name>
</gene>
<organism evidence="9 12">
    <name type="scientific">Adineta steineri</name>
    <dbReference type="NCBI Taxonomy" id="433720"/>
    <lineage>
        <taxon>Eukaryota</taxon>
        <taxon>Metazoa</taxon>
        <taxon>Spiralia</taxon>
        <taxon>Gnathifera</taxon>
        <taxon>Rotifera</taxon>
        <taxon>Eurotatoria</taxon>
        <taxon>Bdelloidea</taxon>
        <taxon>Adinetida</taxon>
        <taxon>Adinetidae</taxon>
        <taxon>Adineta</taxon>
    </lineage>
</organism>
<sequence>MNSNNLLEQYKACMILSGVGDSLGYRSGIWQFNSNGKDIHRELYERFDQIEDIRIELPQWRVSDDTVLHLAIAQVLAEYGDRDPSPILYSRVAKKLKEILNDLKNRHPSSSTVTAINHLSENNWTQTYSAVTNDCTAAVRSMSIGLRYSHPSEFEKLMHVSIEISRMTHTHVWGFMGGFTSALFTSYAIQQKPLQTWSRCLLEILPTVQNYIKTQQRPDLAQNMRSWSSFEIFWKEFLIKQEINIKDIEQRDEFYRQFSHAGWAGASGTDCIAIAYNSLLTCHGSWTELCKRAALHGGHGDATGCVAGALFGAIYGFENVPKQNYKNVEYHDELENVAKKLYNLRQISSQPKTKTENINTQRGECVHFTFIPADVLDNMPAFRQWRLSKNQKTKTETNVLSKLVFQGLRIN</sequence>
<evidence type="ECO:0000313" key="10">
    <source>
        <dbReference type="EMBL" id="CAF1174196.1"/>
    </source>
</evidence>
<dbReference type="Pfam" id="PF03747">
    <property type="entry name" value="ADP_ribosyl_GH"/>
    <property type="match status" value="1"/>
</dbReference>
<accession>A0A813SQ63</accession>
<comment type="similarity">
    <text evidence="1">Belongs to the ADP-ribosylglycohydrolase family.</text>
</comment>
<comment type="function">
    <text evidence="3">Specifically acts as an arginine mono-ADP-ribosylhydrolase by mediating the removal of mono-ADP-ribose attached to arginine residues on proteins.</text>
</comment>
<dbReference type="PANTHER" id="PTHR16222:SF26">
    <property type="entry name" value="ADP-RIBOSYLHYDROLASE ARH1"/>
    <property type="match status" value="1"/>
</dbReference>
<evidence type="ECO:0000256" key="1">
    <source>
        <dbReference type="ARBA" id="ARBA00010702"/>
    </source>
</evidence>
<evidence type="ECO:0000313" key="9">
    <source>
        <dbReference type="EMBL" id="CAF0799537.1"/>
    </source>
</evidence>
<keyword evidence="8" id="KW-0460">Magnesium</keyword>
<proteinExistence type="inferred from homology"/>
<dbReference type="InterPro" id="IPR036705">
    <property type="entry name" value="Ribosyl_crysJ1_sf"/>
</dbReference>
<feature type="binding site" evidence="8">
    <location>
        <position position="301"/>
    </location>
    <ligand>
        <name>Mg(2+)</name>
        <dbReference type="ChEBI" id="CHEBI:18420"/>
        <label>1</label>
    </ligand>
</feature>